<keyword evidence="2" id="KW-1003">Cell membrane</keyword>
<dbReference type="OrthoDB" id="9768837at2"/>
<name>A0A0R2JS83_9LACO</name>
<reference evidence="8 9" key="1">
    <citation type="journal article" date="2015" name="Genome Announc.">
        <title>Expanding the biotechnology potential of lactobacilli through comparative genomics of 213 strains and associated genera.</title>
        <authorList>
            <person name="Sun Z."/>
            <person name="Harris H.M."/>
            <person name="McCann A."/>
            <person name="Guo C."/>
            <person name="Argimon S."/>
            <person name="Zhang W."/>
            <person name="Yang X."/>
            <person name="Jeffery I.B."/>
            <person name="Cooney J.C."/>
            <person name="Kagawa T.F."/>
            <person name="Liu W."/>
            <person name="Song Y."/>
            <person name="Salvetti E."/>
            <person name="Wrobel A."/>
            <person name="Rasinkangas P."/>
            <person name="Parkhill J."/>
            <person name="Rea M.C."/>
            <person name="O'Sullivan O."/>
            <person name="Ritari J."/>
            <person name="Douillard F.P."/>
            <person name="Paul Ross R."/>
            <person name="Yang R."/>
            <person name="Briner A.E."/>
            <person name="Felis G.E."/>
            <person name="de Vos W.M."/>
            <person name="Barrangou R."/>
            <person name="Klaenhammer T.R."/>
            <person name="Caufield P.W."/>
            <person name="Cui Y."/>
            <person name="Zhang H."/>
            <person name="O'Toole P.W."/>
        </authorList>
    </citation>
    <scope>NUCLEOTIDE SEQUENCE [LARGE SCALE GENOMIC DNA]</scope>
    <source>
        <strain evidence="8 9">DSM 15353</strain>
    </source>
</reference>
<dbReference type="Pfam" id="PF12698">
    <property type="entry name" value="ABC2_membrane_3"/>
    <property type="match status" value="1"/>
</dbReference>
<keyword evidence="3 6" id="KW-0812">Transmembrane</keyword>
<dbReference type="GO" id="GO:0005886">
    <property type="term" value="C:plasma membrane"/>
    <property type="evidence" value="ECO:0007669"/>
    <property type="project" value="UniProtKB-SubCell"/>
</dbReference>
<evidence type="ECO:0000256" key="5">
    <source>
        <dbReference type="ARBA" id="ARBA00023136"/>
    </source>
</evidence>
<feature type="transmembrane region" description="Helical" evidence="6">
    <location>
        <begin position="171"/>
        <end position="192"/>
    </location>
</feature>
<dbReference type="EMBL" id="JQBK01000124">
    <property type="protein sequence ID" value="KRN79967.1"/>
    <property type="molecule type" value="Genomic_DNA"/>
</dbReference>
<dbReference type="PATRIC" id="fig|89059.3.peg.359"/>
<dbReference type="PANTHER" id="PTHR30294:SF29">
    <property type="entry name" value="MULTIDRUG ABC TRANSPORTER PERMEASE YBHS-RELATED"/>
    <property type="match status" value="1"/>
</dbReference>
<feature type="transmembrane region" description="Helical" evidence="6">
    <location>
        <begin position="225"/>
        <end position="250"/>
    </location>
</feature>
<feature type="transmembrane region" description="Helical" evidence="6">
    <location>
        <begin position="20"/>
        <end position="41"/>
    </location>
</feature>
<evidence type="ECO:0000256" key="1">
    <source>
        <dbReference type="ARBA" id="ARBA00004651"/>
    </source>
</evidence>
<dbReference type="PANTHER" id="PTHR30294">
    <property type="entry name" value="MEMBRANE COMPONENT OF ABC TRANSPORTER YHHJ-RELATED"/>
    <property type="match status" value="1"/>
</dbReference>
<sequence length="410" mass="45378">MNKLWTVISQTYANQVKTWSFLLFILSPFLLIGISGGVGYFSGKVSSEQSTDQIAVISKEKSLRTSYIKQNKSDVKPKITTTKAARVALADNEIKGYLNITTQNQQVIATYHGTEAMNSSLKNKTLAFLNSLQQSLNYRQAKLNQNQAQILAKQPNFAQKIKDNKNSTKKIAGTISFWIMVFMMYMILINYASVTANEIASEKGTKIMEIIFSSTTPANYFYGKLLGVVGVIVTQIALYLVGGWAIFLGVKHHKAVNDFLTSSGSVIKEVVADLLNINLAFLLFGVIIYTILAAFSGALVAKAEDASKAAQPTVYLSMLAFFLTIPFQDNASALLVKILSYVPFFSSFFMPMRIIDHSASLFEISLSLLLLILAVVLLAAYVGHIYGGLMLQTEDTSFWKRFRRGLAYSK</sequence>
<dbReference type="GO" id="GO:0140359">
    <property type="term" value="F:ABC-type transporter activity"/>
    <property type="evidence" value="ECO:0007669"/>
    <property type="project" value="InterPro"/>
</dbReference>
<protein>
    <submittedName>
        <fullName evidence="8">Na+ ABC transporter permease</fullName>
    </submittedName>
</protein>
<evidence type="ECO:0000256" key="4">
    <source>
        <dbReference type="ARBA" id="ARBA00022989"/>
    </source>
</evidence>
<evidence type="ECO:0000313" key="8">
    <source>
        <dbReference type="EMBL" id="KRN79967.1"/>
    </source>
</evidence>
<proteinExistence type="predicted"/>
<organism evidence="8 9">
    <name type="scientific">Ligilactobacillus acidipiscis</name>
    <dbReference type="NCBI Taxonomy" id="89059"/>
    <lineage>
        <taxon>Bacteria</taxon>
        <taxon>Bacillati</taxon>
        <taxon>Bacillota</taxon>
        <taxon>Bacilli</taxon>
        <taxon>Lactobacillales</taxon>
        <taxon>Lactobacillaceae</taxon>
        <taxon>Ligilactobacillus</taxon>
    </lineage>
</organism>
<dbReference type="InterPro" id="IPR051449">
    <property type="entry name" value="ABC-2_transporter_component"/>
</dbReference>
<keyword evidence="4 6" id="KW-1133">Transmembrane helix</keyword>
<feature type="transmembrane region" description="Helical" evidence="6">
    <location>
        <begin position="309"/>
        <end position="327"/>
    </location>
</feature>
<evidence type="ECO:0000259" key="7">
    <source>
        <dbReference type="Pfam" id="PF12698"/>
    </source>
</evidence>
<feature type="domain" description="ABC-2 type transporter transmembrane" evidence="7">
    <location>
        <begin position="19"/>
        <end position="378"/>
    </location>
</feature>
<dbReference type="RefSeq" id="WP_010496893.1">
    <property type="nucleotide sequence ID" value="NZ_JQBK01000124.1"/>
</dbReference>
<keyword evidence="5 6" id="KW-0472">Membrane</keyword>
<comment type="subcellular location">
    <subcellularLocation>
        <location evidence="1">Cell membrane</location>
        <topology evidence="1">Multi-pass membrane protein</topology>
    </subcellularLocation>
</comment>
<evidence type="ECO:0000256" key="3">
    <source>
        <dbReference type="ARBA" id="ARBA00022692"/>
    </source>
</evidence>
<comment type="caution">
    <text evidence="8">The sequence shown here is derived from an EMBL/GenBank/DDBJ whole genome shotgun (WGS) entry which is preliminary data.</text>
</comment>
<accession>A0A0R2JS83</accession>
<feature type="transmembrane region" description="Helical" evidence="6">
    <location>
        <begin position="271"/>
        <end position="297"/>
    </location>
</feature>
<evidence type="ECO:0000313" key="9">
    <source>
        <dbReference type="Proteomes" id="UP000051491"/>
    </source>
</evidence>
<dbReference type="InterPro" id="IPR013525">
    <property type="entry name" value="ABC2_TM"/>
</dbReference>
<dbReference type="Proteomes" id="UP000051491">
    <property type="component" value="Unassembled WGS sequence"/>
</dbReference>
<feature type="transmembrane region" description="Helical" evidence="6">
    <location>
        <begin position="361"/>
        <end position="382"/>
    </location>
</feature>
<dbReference type="AlphaFoldDB" id="A0A0R2JS83"/>
<evidence type="ECO:0000256" key="6">
    <source>
        <dbReference type="SAM" id="Phobius"/>
    </source>
</evidence>
<evidence type="ECO:0000256" key="2">
    <source>
        <dbReference type="ARBA" id="ARBA00022475"/>
    </source>
</evidence>
<gene>
    <name evidence="8" type="ORF">IV43_GL000354</name>
</gene>